<keyword evidence="2" id="KW-0503">Monooxygenase</keyword>
<dbReference type="GO" id="GO:0004497">
    <property type="term" value="F:monooxygenase activity"/>
    <property type="evidence" value="ECO:0007669"/>
    <property type="project" value="UniProtKB-KW"/>
</dbReference>
<dbReference type="PANTHER" id="PTHR43872">
    <property type="entry name" value="MONOOXYGENASE, PUTATIVE (AFU_ORTHOLOGUE AFUA_8G02570)-RELATED"/>
    <property type="match status" value="1"/>
</dbReference>
<name>A0A167HFG7_METRR</name>
<sequence length="209" mass="23995">MFRKTWRSCLCPEGDFLKVMHRDNVELVTDVIDSITGNSVLLRSGRKLDADLIITAAGLYFQVMSGIAPKFNGVRLLPGSHYTWRGTMLESLPNIGCVLGYVLQSWAPGAEAIAKLLVRVIKSMEEKKAIKVMPVLKHTKNMPRKLAVDMNSNYFVKAADRLSKITGEDPWYGRTHWIRDLWSVFVWRYRQGTGVYRSKREQEELVRYL</sequence>
<proteinExistence type="predicted"/>
<evidence type="ECO:0000313" key="3">
    <source>
        <dbReference type="EMBL" id="OAA47854.1"/>
    </source>
</evidence>
<dbReference type="OrthoDB" id="66881at2759"/>
<comment type="cofactor">
    <cofactor evidence="1">
        <name>FAD</name>
        <dbReference type="ChEBI" id="CHEBI:57692"/>
    </cofactor>
</comment>
<evidence type="ECO:0000256" key="2">
    <source>
        <dbReference type="ARBA" id="ARBA00023033"/>
    </source>
</evidence>
<dbReference type="EMBL" id="AZHC01000005">
    <property type="protein sequence ID" value="OAA47854.1"/>
    <property type="molecule type" value="Genomic_DNA"/>
</dbReference>
<dbReference type="InterPro" id="IPR036188">
    <property type="entry name" value="FAD/NAD-bd_sf"/>
</dbReference>
<comment type="caution">
    <text evidence="3">The sequence shown here is derived from an EMBL/GenBank/DDBJ whole genome shotgun (WGS) entry which is preliminary data.</text>
</comment>
<reference evidence="3 4" key="1">
    <citation type="journal article" date="2016" name="Genome Biol. Evol.">
        <title>Divergent and convergent evolution of fungal pathogenicity.</title>
        <authorList>
            <person name="Shang Y."/>
            <person name="Xiao G."/>
            <person name="Zheng P."/>
            <person name="Cen K."/>
            <person name="Zhan S."/>
            <person name="Wang C."/>
        </authorList>
    </citation>
    <scope>NUCLEOTIDE SEQUENCE [LARGE SCALE GENOMIC DNA]</scope>
    <source>
        <strain evidence="3 4">RCEF 4871</strain>
    </source>
</reference>
<dbReference type="SUPFAM" id="SSF51905">
    <property type="entry name" value="FAD/NAD(P)-binding domain"/>
    <property type="match status" value="1"/>
</dbReference>
<evidence type="ECO:0000256" key="1">
    <source>
        <dbReference type="ARBA" id="ARBA00001974"/>
    </source>
</evidence>
<accession>A0A167HFG7</accession>
<dbReference type="Proteomes" id="UP000243498">
    <property type="component" value="Unassembled WGS sequence"/>
</dbReference>
<dbReference type="PANTHER" id="PTHR43872:SF1">
    <property type="entry name" value="MONOOXYGENASE, PUTATIVE (AFU_ORTHOLOGUE AFUA_8G02570)-RELATED"/>
    <property type="match status" value="1"/>
</dbReference>
<gene>
    <name evidence="3" type="ORF">NOR_02344</name>
</gene>
<evidence type="ECO:0000313" key="4">
    <source>
        <dbReference type="Proteomes" id="UP000243498"/>
    </source>
</evidence>
<keyword evidence="2" id="KW-0560">Oxidoreductase</keyword>
<dbReference type="InterPro" id="IPR051820">
    <property type="entry name" value="FAD-binding_MO"/>
</dbReference>
<protein>
    <submittedName>
        <fullName evidence="3">Uncharacterized protein</fullName>
    </submittedName>
</protein>
<keyword evidence="4" id="KW-1185">Reference proteome</keyword>
<dbReference type="AlphaFoldDB" id="A0A167HFG7"/>
<organism evidence="3 4">
    <name type="scientific">Metarhizium rileyi (strain RCEF 4871)</name>
    <name type="common">Nomuraea rileyi</name>
    <dbReference type="NCBI Taxonomy" id="1649241"/>
    <lineage>
        <taxon>Eukaryota</taxon>
        <taxon>Fungi</taxon>
        <taxon>Dikarya</taxon>
        <taxon>Ascomycota</taxon>
        <taxon>Pezizomycotina</taxon>
        <taxon>Sordariomycetes</taxon>
        <taxon>Hypocreomycetidae</taxon>
        <taxon>Hypocreales</taxon>
        <taxon>Clavicipitaceae</taxon>
        <taxon>Metarhizium</taxon>
    </lineage>
</organism>